<gene>
    <name evidence="1" type="ORF">JQV55_01750</name>
</gene>
<proteinExistence type="predicted"/>
<accession>A0AAE2VVM2</accession>
<sequence length="110" mass="11935">MKTRCLTIALMLGLVAGCTDSKNRIAFDGQYFRVKVAKVDGQRDVFTVRIRDVARSLDGARAAGLHAGTAYCVENYGSSKIAWSVGPDTPPEQLQITDNTLVFQGVCPQL</sequence>
<dbReference type="PROSITE" id="PS51257">
    <property type="entry name" value="PROKAR_LIPOPROTEIN"/>
    <property type="match status" value="1"/>
</dbReference>
<dbReference type="AlphaFoldDB" id="A0AAE2VVM2"/>
<protein>
    <recommendedName>
        <fullName evidence="3">Lipoprotein</fullName>
    </recommendedName>
</protein>
<comment type="caution">
    <text evidence="1">The sequence shown here is derived from an EMBL/GenBank/DDBJ whole genome shotgun (WGS) entry which is preliminary data.</text>
</comment>
<organism evidence="1 2">
    <name type="scientific">Sulfitobacter geojensis</name>
    <dbReference type="NCBI Taxonomy" id="1342299"/>
    <lineage>
        <taxon>Bacteria</taxon>
        <taxon>Pseudomonadati</taxon>
        <taxon>Pseudomonadota</taxon>
        <taxon>Alphaproteobacteria</taxon>
        <taxon>Rhodobacterales</taxon>
        <taxon>Roseobacteraceae</taxon>
        <taxon>Sulfitobacter</taxon>
    </lineage>
</organism>
<evidence type="ECO:0000313" key="1">
    <source>
        <dbReference type="EMBL" id="MBM1712282.1"/>
    </source>
</evidence>
<reference evidence="1 2" key="1">
    <citation type="submission" date="2021-01" db="EMBL/GenBank/DDBJ databases">
        <title>Diatom-associated Roseobacters Show Island Model of Population Structure.</title>
        <authorList>
            <person name="Qu L."/>
            <person name="Feng X."/>
            <person name="Chen Y."/>
            <person name="Li L."/>
            <person name="Wang X."/>
            <person name="Hu Z."/>
            <person name="Wang H."/>
            <person name="Luo H."/>
        </authorList>
    </citation>
    <scope>NUCLEOTIDE SEQUENCE [LARGE SCALE GENOMIC DNA]</scope>
    <source>
        <strain evidence="1 2">TR60-84</strain>
    </source>
</reference>
<dbReference type="RefSeq" id="WP_064223466.1">
    <property type="nucleotide sequence ID" value="NZ_CANKZB010000001.1"/>
</dbReference>
<dbReference type="Proteomes" id="UP000732193">
    <property type="component" value="Unassembled WGS sequence"/>
</dbReference>
<name>A0AAE2VVM2_9RHOB</name>
<dbReference type="EMBL" id="JAFBRM010000001">
    <property type="protein sequence ID" value="MBM1712282.1"/>
    <property type="molecule type" value="Genomic_DNA"/>
</dbReference>
<keyword evidence="2" id="KW-1185">Reference proteome</keyword>
<evidence type="ECO:0008006" key="3">
    <source>
        <dbReference type="Google" id="ProtNLM"/>
    </source>
</evidence>
<evidence type="ECO:0000313" key="2">
    <source>
        <dbReference type="Proteomes" id="UP000732193"/>
    </source>
</evidence>